<evidence type="ECO:0000256" key="5">
    <source>
        <dbReference type="ARBA" id="ARBA00023004"/>
    </source>
</evidence>
<reference evidence="9" key="1">
    <citation type="journal article" date="2019" name="Int. J. Syst. Evol. Microbiol.">
        <title>The Global Catalogue of Microorganisms (GCM) 10K type strain sequencing project: providing services to taxonomists for standard genome sequencing and annotation.</title>
        <authorList>
            <consortium name="The Broad Institute Genomics Platform"/>
            <consortium name="The Broad Institute Genome Sequencing Center for Infectious Disease"/>
            <person name="Wu L."/>
            <person name="Ma J."/>
        </authorList>
    </citation>
    <scope>NUCLEOTIDE SEQUENCE [LARGE SCALE GENOMIC DNA]</scope>
    <source>
        <strain evidence="9">CCM 7132</strain>
    </source>
</reference>
<proteinExistence type="predicted"/>
<dbReference type="Gene3D" id="3.30.413.10">
    <property type="entry name" value="Sulfite Reductase Hemoprotein, domain 1"/>
    <property type="match status" value="1"/>
</dbReference>
<keyword evidence="1" id="KW-0004">4Fe-4S</keyword>
<name>A0ABQ1M6U5_9PROT</name>
<dbReference type="SUPFAM" id="SSF56014">
    <property type="entry name" value="Nitrite and sulphite reductase 4Fe-4S domain-like"/>
    <property type="match status" value="1"/>
</dbReference>
<dbReference type="InterPro" id="IPR005117">
    <property type="entry name" value="NiRdtase/SiRdtase_haem-b_fer"/>
</dbReference>
<dbReference type="SUPFAM" id="SSF55124">
    <property type="entry name" value="Nitrite/Sulfite reductase N-terminal domain-like"/>
    <property type="match status" value="1"/>
</dbReference>
<keyword evidence="5" id="KW-0408">Iron</keyword>
<dbReference type="PANTHER" id="PTHR32439">
    <property type="entry name" value="FERREDOXIN--NITRITE REDUCTASE, CHLOROPLASTIC"/>
    <property type="match status" value="1"/>
</dbReference>
<keyword evidence="9" id="KW-1185">Reference proteome</keyword>
<protein>
    <submittedName>
        <fullName evidence="8">Precorrin-3B synthase</fullName>
    </submittedName>
</protein>
<dbReference type="Pfam" id="PF03460">
    <property type="entry name" value="NIR_SIR_ferr"/>
    <property type="match status" value="1"/>
</dbReference>
<dbReference type="RefSeq" id="WP_188426771.1">
    <property type="nucleotide sequence ID" value="NZ_BMCH01000005.1"/>
</dbReference>
<keyword evidence="6" id="KW-0411">Iron-sulfur</keyword>
<evidence type="ECO:0000259" key="7">
    <source>
        <dbReference type="Pfam" id="PF03460"/>
    </source>
</evidence>
<dbReference type="EMBL" id="BMCH01000005">
    <property type="protein sequence ID" value="GGC35646.1"/>
    <property type="molecule type" value="Genomic_DNA"/>
</dbReference>
<dbReference type="InterPro" id="IPR051329">
    <property type="entry name" value="NIR_SIR_4Fe-4S"/>
</dbReference>
<feature type="domain" description="Nitrite/Sulfite reductase ferredoxin-like" evidence="7">
    <location>
        <begin position="19"/>
        <end position="73"/>
    </location>
</feature>
<sequence>MSRNPMRKGWCPSLHAPMQTHDGWLVRVTPDLEGLSPAQLSFLAEMAARQGNGRITLTLRGNLQLRGFQEEAARRFALQAAEAGLGLADPQRESRRRVLFMSPLAGRDPACAPDTLALAREIEAAVTASGFDWHPPEKFGVVVDGGGLVPSGAMRADVMLRHEGGSWVLHHGAVSQATDRQGAVALVMECLEASCRQRMEGRALHKASPFIGRRPALMGAFLPGCFGVEAVLGEISSQSCAFLSATGATTRVTPWRGLILESRIEAADLMSDPQDLRRALIACPGEGNCHQALSPTRKDALSLAPALLGRSLHVSGCAKGCASRGQSNVTLVARETGYDLIWNGTVADRPVETGLGIEDVRRRLHRDDPAGKDRKEENRP</sequence>
<evidence type="ECO:0000256" key="2">
    <source>
        <dbReference type="ARBA" id="ARBA00022617"/>
    </source>
</evidence>
<organism evidence="8 9">
    <name type="scientific">Asaia siamensis</name>
    <dbReference type="NCBI Taxonomy" id="110479"/>
    <lineage>
        <taxon>Bacteria</taxon>
        <taxon>Pseudomonadati</taxon>
        <taxon>Pseudomonadota</taxon>
        <taxon>Alphaproteobacteria</taxon>
        <taxon>Acetobacterales</taxon>
        <taxon>Acetobacteraceae</taxon>
        <taxon>Asaia</taxon>
    </lineage>
</organism>
<dbReference type="PANTHER" id="PTHR32439:SF9">
    <property type="entry name" value="BLR3264 PROTEIN"/>
    <property type="match status" value="1"/>
</dbReference>
<keyword evidence="3" id="KW-0479">Metal-binding</keyword>
<evidence type="ECO:0000256" key="4">
    <source>
        <dbReference type="ARBA" id="ARBA00023002"/>
    </source>
</evidence>
<dbReference type="InterPro" id="IPR036136">
    <property type="entry name" value="Nit/Sulf_reduc_fer-like_dom_sf"/>
</dbReference>
<keyword evidence="4" id="KW-0560">Oxidoreductase</keyword>
<dbReference type="Gene3D" id="3.90.480.20">
    <property type="match status" value="1"/>
</dbReference>
<evidence type="ECO:0000313" key="8">
    <source>
        <dbReference type="EMBL" id="GGC35646.1"/>
    </source>
</evidence>
<evidence type="ECO:0000256" key="1">
    <source>
        <dbReference type="ARBA" id="ARBA00022485"/>
    </source>
</evidence>
<accession>A0ABQ1M6U5</accession>
<evidence type="ECO:0000256" key="6">
    <source>
        <dbReference type="ARBA" id="ARBA00023014"/>
    </source>
</evidence>
<dbReference type="Proteomes" id="UP000637769">
    <property type="component" value="Unassembled WGS sequence"/>
</dbReference>
<evidence type="ECO:0000256" key="3">
    <source>
        <dbReference type="ARBA" id="ARBA00022723"/>
    </source>
</evidence>
<evidence type="ECO:0000313" key="9">
    <source>
        <dbReference type="Proteomes" id="UP000637769"/>
    </source>
</evidence>
<keyword evidence="2" id="KW-0349">Heme</keyword>
<comment type="caution">
    <text evidence="8">The sequence shown here is derived from an EMBL/GenBank/DDBJ whole genome shotgun (WGS) entry which is preliminary data.</text>
</comment>
<gene>
    <name evidence="8" type="ORF">GCM10007207_21530</name>
</gene>
<dbReference type="InterPro" id="IPR045854">
    <property type="entry name" value="NO2/SO3_Rdtase_4Fe4S_sf"/>
</dbReference>